<keyword evidence="2" id="KW-0378">Hydrolase</keyword>
<protein>
    <submittedName>
        <fullName evidence="2">tRNA nuclease CdiA-2</fullName>
        <ecNumber evidence="2">3.1.-.-</ecNumber>
    </submittedName>
</protein>
<proteinExistence type="predicted"/>
<name>A0ABY6WMR7_9BURK</name>
<reference evidence="2 3" key="1">
    <citation type="submission" date="2019-08" db="EMBL/GenBank/DDBJ databases">
        <authorList>
            <person name="Peeters C."/>
        </authorList>
    </citation>
    <scope>NUCLEOTIDE SEQUENCE [LARGE SCALE GENOMIC DNA]</scope>
    <source>
        <strain evidence="2 3">LMG 31119</strain>
    </source>
</reference>
<comment type="caution">
    <text evidence="2">The sequence shown here is derived from an EMBL/GenBank/DDBJ whole genome shotgun (WGS) entry which is preliminary data.</text>
</comment>
<evidence type="ECO:0000313" key="2">
    <source>
        <dbReference type="EMBL" id="VVE69974.1"/>
    </source>
</evidence>
<feature type="region of interest" description="Disordered" evidence="1">
    <location>
        <begin position="1"/>
        <end position="30"/>
    </location>
</feature>
<sequence>MLPQSESGSERGVTRSGVSEGTITLTNGANQTQDLASLNRDTSNLNETVNRTPDLQNLLNDQSRLMAAATAAGEAVARDIGTYADKKREAAQKLADATTDPELKAQYQKEADDWKEGGDYRAAMHAAGGAIIAGLGGGNALGGALGAGLTSKLGGTLNELSENIQKARPTGNADIDQALAQIVATGVGTAVGAAVGGGSGAFAGYNVDRFNRQLHPDERTWAKDNAKSFAEFYERTTGKAISQGQAENMLLANGYRLVDEIASKGPGGDPVAIAYINQVATGLFQTTSEEFRKPLMNGNRDGSPTPEQLALPAARGNPALGLTVVAGVLTAGVAPEIAAGVVAASRVCATNIVLCMNQIGIGSGELFASSAMPAGTGAAVAMAAKINNFYRDGAAPELLQQAYRQAAVSSTHNAASSEVVLGKYIAGSESSYEAVAASRGSTYFSMSDWNAVQGQMGADKMWNINRAFLDQQMAQGKNFVFTLDPRSVSELSYTAKEYDYLQRNGYVLQEGTGGLFHAIKK</sequence>
<keyword evidence="3" id="KW-1185">Reference proteome</keyword>
<dbReference type="EMBL" id="CABPSO010000012">
    <property type="protein sequence ID" value="VVE69974.1"/>
    <property type="molecule type" value="Genomic_DNA"/>
</dbReference>
<evidence type="ECO:0000313" key="3">
    <source>
        <dbReference type="Proteomes" id="UP000361468"/>
    </source>
</evidence>
<evidence type="ECO:0000256" key="1">
    <source>
        <dbReference type="SAM" id="MobiDB-lite"/>
    </source>
</evidence>
<feature type="compositionally biased region" description="Polar residues" evidence="1">
    <location>
        <begin position="16"/>
        <end position="30"/>
    </location>
</feature>
<accession>A0ABY6WMR7</accession>
<organism evidence="2 3">
    <name type="scientific">Pandoraea pnomenusa</name>
    <dbReference type="NCBI Taxonomy" id="93220"/>
    <lineage>
        <taxon>Bacteria</taxon>
        <taxon>Pseudomonadati</taxon>
        <taxon>Pseudomonadota</taxon>
        <taxon>Betaproteobacteria</taxon>
        <taxon>Burkholderiales</taxon>
        <taxon>Burkholderiaceae</taxon>
        <taxon>Pandoraea</taxon>
    </lineage>
</organism>
<gene>
    <name evidence="2" type="primary">cdiA2_3</name>
    <name evidence="2" type="ORF">PPN31119_03451</name>
</gene>
<dbReference type="RefSeq" id="WP_150646472.1">
    <property type="nucleotide sequence ID" value="NZ_CABPSO010000012.1"/>
</dbReference>
<dbReference type="GO" id="GO:0016787">
    <property type="term" value="F:hydrolase activity"/>
    <property type="evidence" value="ECO:0007669"/>
    <property type="project" value="UniProtKB-KW"/>
</dbReference>
<dbReference type="EC" id="3.1.-.-" evidence="2"/>
<dbReference type="Proteomes" id="UP000361468">
    <property type="component" value="Unassembled WGS sequence"/>
</dbReference>